<feature type="compositionally biased region" description="Polar residues" evidence="1">
    <location>
        <begin position="1995"/>
        <end position="2010"/>
    </location>
</feature>
<dbReference type="EMBL" id="ACIN03000002">
    <property type="protein sequence ID" value="ESK66302.1"/>
    <property type="molecule type" value="Genomic_DNA"/>
</dbReference>
<feature type="domain" description="CNA-B" evidence="3">
    <location>
        <begin position="1109"/>
        <end position="1194"/>
    </location>
</feature>
<feature type="compositionally biased region" description="Polar residues" evidence="1">
    <location>
        <begin position="2661"/>
        <end position="2680"/>
    </location>
</feature>
<keyword evidence="2" id="KW-0472">Membrane</keyword>
<feature type="domain" description="CshA" evidence="4">
    <location>
        <begin position="1871"/>
        <end position="1986"/>
    </location>
</feature>
<feature type="domain" description="CshA" evidence="4">
    <location>
        <begin position="2104"/>
        <end position="2219"/>
    </location>
</feature>
<feature type="compositionally biased region" description="Pro residues" evidence="1">
    <location>
        <begin position="82"/>
        <end position="91"/>
    </location>
</feature>
<feature type="compositionally biased region" description="Low complexity" evidence="1">
    <location>
        <begin position="92"/>
        <end position="106"/>
    </location>
</feature>
<feature type="domain" description="CshA" evidence="4">
    <location>
        <begin position="2221"/>
        <end position="2334"/>
    </location>
</feature>
<dbReference type="InterPro" id="IPR008454">
    <property type="entry name" value="Collagen-bd_Cna-like_B-typ_dom"/>
</dbReference>
<evidence type="ECO:0000259" key="3">
    <source>
        <dbReference type="Pfam" id="PF05738"/>
    </source>
</evidence>
<feature type="domain" description="CshA" evidence="4">
    <location>
        <begin position="1314"/>
        <end position="1427"/>
    </location>
</feature>
<name>W1Q516_ABIDE</name>
<accession>W1Q516</accession>
<keyword evidence="2" id="KW-0812">Transmembrane</keyword>
<dbReference type="Proteomes" id="UP000019050">
    <property type="component" value="Unassembled WGS sequence"/>
</dbReference>
<sequence>MSCRKNLLFVTILKERKDLMKLTSQFMRKFYHLLAVVLLIMGTLLPTVVTYAQEASAEETATTPIVAPVSSEEIKPEEVTPNPTPTSPTPAAPAQEESSQESSSESGSTGLRSADVNGVLKMSLNNNTGTDAKYTTNSHVGEVAVDGSGLNDTLEGAYVEIRVPAKYVETMAATAGGVAKAAGVLTQDGDNYLLTVPLNAIDRTTSGSFPFSIKFKDRLTPDGYSVQPRVAIRQADRRVIAGPSSDLTFNVKADKPQLQKLVKGNTLDMFVQQDVYGGETDGGDYLNSKAADVPFYFFLSPQGITNQTIQEYRANQTYRSYETIVIKDTLPTYEGVGGQTLTATFDPAKNPGWTDNGDGTVSYTVTNPDPASGGAETTLRNVRLRLSFPNAKYKNGNKQIVHKNNVELTMTPYQQGPSEPATVLNDDVPFTLTSELVPAGMFRKIANNASRLRLQPQANHVVEAFWSLAFRNTSALPVTQLVMEDTQLDPRMYPYSLTVSGTLNIPLEIYGVGEDGSETYIDTLSRTKRSIENIDDQAWGQVQEQVAKVQSGEIKDTEAVAATRKYKGIRIKLPAGEKHMPTTGFALQYRTRLLDPYNTKALTDEKFYNNTATLDVALETEDGSEVRPRQLTSSARFIADKLEETVQFDKTTKVNQTGTLGEQVVYRLVFSNFVVSPARAYRNAKFIDILPQGVTFKSASEELAADKGKIKNVEVVENYNNSGRTAVIIDLGTIPAFSETKPNFPILVEGTINEGAIPSKIQNANNNEDNHAYFISDEYDPLPDGIKSTSLVDNKFGIQVNGKTPAQLIGASSVTTVNLPSEIASTKYIRRKGESFHTKPVITDYDEAFDYRLQTRNFSVLPMRHFVLYDRLPYSGDVNTSKFSNLLTGPLTVPEKYTVYYHTAADMTKNAGQEVGRDGWMTADQVADFTQVTAIKIVLNQGEVVEPGEIINFNVPMKAPAYTNGYINREKATNFFSTNRDANDLTSFGDTNAVVNQLPQYIPVAKKWVKEKNLDQVVFELFRKSQPRDVLASMTLNEANGWKGIFKRLDNGQLLDPNVTDYDVREVLPERYALDYNITSSYDATNPGSNEDEHVYEITNERKVRPYYVVKKWEDDNNRLGKRVPIKVQLKQNGQDYREPLDITEADRWEITIPDLPIITNVKEIEYSADELNVPAGYYKEVVSNGNTTTITNKLPLPTGENVTSEGIQGASQTGTPNFTPGTVTIDGQAITVALKANSYRLVVDGQVTEATSTPALKNGQQVGTYTLDQATGQVTFQPNKDFTGQPDPVTVQVEDEHGTPATATYTPNVLGTQPTGQDVTSQGIQGASQTGTPSFTPGKVTIGGKEVEVPLKADSYRLVVNGKAIDGTSTPALSGGVEVGTYTLDQSTGQVTFQPKKDFVGTPDPVTVQVSDTNDKTATATYTPTVVGTKPSGQDKETQDIQGKTQSTTLTFTPGTANVGGTDYTVPLKDNSLRFVVDGAVSQETQIDAKDAAGKVIGRYTLDPASGQVTFEPNKDFVGTAAPAIVRAWDKNDMTADASYTPTVVGVVPNGSTKETTHVQGHEQSGLVEFTPGNEQVPMDDQVDAVFDNGEKEITIPKEGTYRVAKDGTVTFTPEKTFVGDGTGVTVVRVDKNGTKARGKYIPHVLAVKPSAQDAETTDIQGKEQVGQLTFTPGTTAVDGQDYTVPMAANSLQFLVDGQASTETTIPAKDANGKEIGTYTLNQNGQVTFQPNKDFVGDPVPVQVQAKDENGTPVVATYTPHVTGVKPVGVPATSTGIRGASQSKQVTFQPGHADVPMDDQVPAKLKDAQGQLVESLKVDNQGTYTVAADGTVTFVPEKNFVGPAQAVTVVRVDKNGTPAEATYTPTVVDATPTSTNAETTDVQGQVQEGTVSFAPGQAQIDGQAVTVPLVENSLVFVVDGQVVQEKEIDAKDTDGKTIGTYKLNSETGQVTFTPHKDYVGTPVPATIQAHDTNDVTVTATYQPHVTGVTPSGKDVSSSGLQGASQTGQPVFTPGDTKVPITINDEQPAQFFVGGQAVTETSLPAMQNGVEVGTYTLDPKTGQVTFQPKADFVGTPDPVTVQVKDANGTPAKANYTPTVLPTSRQGLDKVSQDIQGKAQTGQPEFTYNPDPNNGGADQAIQVSAQNPAKFVVDGAVTDANQIDAKDKDGKVIGTYTLTPETGLITFQPNKDFVGTAQPATIQVLDPNGVAVSATYTPTVTPVTPTGTGVTSEGLQGQAQTGTPSFEAGHADVPITINDEQPARLVDPATGQAVNETSLPAVKDGKTVGTYTIDPKTGTVTFQPNKDFVGTPEPIQVEVKDANGTPAKASYTPTVTAVVPRGDNQTTTDIQGKTQSATLVFTPGSDKVPMDDTVDARFEDGSTEKKVEGQGTYTVAKDGTVTFVPEKSFVGTATPVTVKRQDVNGTVATATYTPIVTAVTPSGSPATSSGLQGASQTGTPSFTPGHPDVPIKIDADQPAQFVVAGKAVTETSIPATKDGQEIGTYTLDPLTGTVTFQPKKDFVGVPDPVTVQAKDANGTPATATYTPSVTAVTPSGNQVESYGLKGQTQTGQPSFTPGHDSVPMDDSVPATFSNGQNQLTVAGQGTYTLSPEGLITFTPEADFVGTADPVTIIRRDVNGTPAEGKYVPHVLDLVAENATSEDIQGKVQTGKPSAKDQTTGKALTPSAERPARLLDPATQEPVANDQLEAKDADGKVVGTYVLDRLTGQVTFTPNKDFVGTPLPAQVQFTNDQDLAVVATYTPTVTPVTPTGNQVESYGNKGQVQTGKPSFTPGHDQVPIDPAVAPTFEDGSKKLTVKDQGTYEVANDGTISFTPEANFVGTASPVVIVRVDTNGTPAKGTYTPHVLDILPVDAESEDVQGKAQTGQLGARDQASGQVITPSASQPARLVDPATQAPTDASSVPALDADGKQIGTYTVDPLTGLVTFQPNEDFVGKPQAAQVVFQHESGISVTARYQPNVKAKEESSESSSESSSETSSESSALSSSATSNDPASSQESSDPDASQSNEHSGGNGSQGQNNRPGGRQLPKTGESGSFFWLATSLMGLAMAIVGLDRKVKAKN</sequence>
<feature type="compositionally biased region" description="Polar residues" evidence="1">
    <location>
        <begin position="2892"/>
        <end position="2903"/>
    </location>
</feature>
<feature type="domain" description="CshA" evidence="4">
    <location>
        <begin position="2551"/>
        <end position="2649"/>
    </location>
</feature>
<gene>
    <name evidence="5" type="ORF">GCWU000182_000369</name>
</gene>
<dbReference type="CDD" id="cd00222">
    <property type="entry name" value="CollagenBindB"/>
    <property type="match status" value="1"/>
</dbReference>
<reference evidence="5" key="1">
    <citation type="submission" date="2013-06" db="EMBL/GenBank/DDBJ databases">
        <authorList>
            <person name="Weinstock G."/>
            <person name="Sodergren E."/>
            <person name="Clifton S."/>
            <person name="Fulton L."/>
            <person name="Fulton B."/>
            <person name="Courtney L."/>
            <person name="Fronick C."/>
            <person name="Harrison M."/>
            <person name="Strong C."/>
            <person name="Farmer C."/>
            <person name="Delahaunty K."/>
            <person name="Markovic C."/>
            <person name="Hall O."/>
            <person name="Minx P."/>
            <person name="Tomlinson C."/>
            <person name="Mitreva M."/>
            <person name="Nelson J."/>
            <person name="Hou S."/>
            <person name="Wollam A."/>
            <person name="Pepin K.H."/>
            <person name="Johnson M."/>
            <person name="Bhonagiri V."/>
            <person name="Nash W.E."/>
            <person name="Warren W."/>
            <person name="Chinwalla A."/>
            <person name="Mardis E.R."/>
            <person name="Wilson R.K."/>
        </authorList>
    </citation>
    <scope>NUCLEOTIDE SEQUENCE [LARGE SCALE GENOMIC DNA]</scope>
    <source>
        <strain evidence="5">ATCC 49176</strain>
    </source>
</reference>
<feature type="compositionally biased region" description="Low complexity" evidence="1">
    <location>
        <begin position="2986"/>
        <end position="3014"/>
    </location>
</feature>
<feature type="region of interest" description="Disordered" evidence="1">
    <location>
        <begin position="2661"/>
        <end position="2708"/>
    </location>
</feature>
<evidence type="ECO:0000259" key="4">
    <source>
        <dbReference type="Pfam" id="PF19076"/>
    </source>
</evidence>
<comment type="caution">
    <text evidence="5">The sequence shown here is derived from an EMBL/GenBank/DDBJ whole genome shotgun (WGS) entry which is preliminary data.</text>
</comment>
<feature type="domain" description="CshA" evidence="4">
    <location>
        <begin position="1649"/>
        <end position="1763"/>
    </location>
</feature>
<feature type="compositionally biased region" description="Polar residues" evidence="1">
    <location>
        <begin position="2440"/>
        <end position="2461"/>
    </location>
</feature>
<feature type="domain" description="CshA" evidence="4">
    <location>
        <begin position="2337"/>
        <end position="2435"/>
    </location>
</feature>
<feature type="region of interest" description="Disordered" evidence="1">
    <location>
        <begin position="1193"/>
        <end position="1219"/>
    </location>
</feature>
<feature type="domain" description="CshA" evidence="4">
    <location>
        <begin position="1989"/>
        <end position="2099"/>
    </location>
</feature>
<evidence type="ECO:0000313" key="5">
    <source>
        <dbReference type="EMBL" id="ESK66302.1"/>
    </source>
</evidence>
<evidence type="ECO:0000256" key="1">
    <source>
        <dbReference type="SAM" id="MobiDB-lite"/>
    </source>
</evidence>
<dbReference type="SUPFAM" id="SSF49478">
    <property type="entry name" value="Cna protein B-type domain"/>
    <property type="match status" value="1"/>
</dbReference>
<dbReference type="Pfam" id="PF05738">
    <property type="entry name" value="Cna_B"/>
    <property type="match status" value="1"/>
</dbReference>
<feature type="compositionally biased region" description="Low complexity" evidence="1">
    <location>
        <begin position="3023"/>
        <end position="3045"/>
    </location>
</feature>
<feature type="region of interest" description="Disordered" evidence="1">
    <location>
        <begin position="2440"/>
        <end position="2464"/>
    </location>
</feature>
<keyword evidence="2" id="KW-1133">Transmembrane helix</keyword>
<dbReference type="eggNOG" id="COG2373">
    <property type="taxonomic scope" value="Bacteria"/>
</dbReference>
<dbReference type="OrthoDB" id="2056845at2"/>
<feature type="region of interest" description="Disordered" evidence="1">
    <location>
        <begin position="1987"/>
        <end position="2013"/>
    </location>
</feature>
<feature type="domain" description="CshA" evidence="4">
    <location>
        <begin position="1548"/>
        <end position="1646"/>
    </location>
</feature>
<dbReference type="InterPro" id="IPR026395">
    <property type="entry name" value="CshA_fibril"/>
</dbReference>
<dbReference type="STRING" id="592010.GCWU000182_000369"/>
<proteinExistence type="predicted"/>
<evidence type="ECO:0000313" key="6">
    <source>
        <dbReference type="Proteomes" id="UP000019050"/>
    </source>
</evidence>
<dbReference type="Gene3D" id="2.60.40.1140">
    <property type="entry name" value="Collagen-binding surface protein Cna, B-type domain"/>
    <property type="match status" value="2"/>
</dbReference>
<keyword evidence="6" id="KW-1185">Reference proteome</keyword>
<feature type="domain" description="CshA" evidence="4">
    <location>
        <begin position="1431"/>
        <end position="1545"/>
    </location>
</feature>
<dbReference type="HOGENOM" id="CLU_225848_0_0_9"/>
<feature type="domain" description="CshA" evidence="4">
    <location>
        <begin position="2765"/>
        <end position="2864"/>
    </location>
</feature>
<feature type="transmembrane region" description="Helical" evidence="2">
    <location>
        <begin position="3054"/>
        <end position="3072"/>
    </location>
</feature>
<protein>
    <recommendedName>
        <fullName evidence="7">LPXTG-motif protein cell wall anchor domain protein</fullName>
    </recommendedName>
</protein>
<feature type="domain" description="CshA" evidence="4">
    <location>
        <begin position="2870"/>
        <end position="2978"/>
    </location>
</feature>
<feature type="region of interest" description="Disordered" evidence="1">
    <location>
        <begin position="2875"/>
        <end position="2925"/>
    </location>
</feature>
<evidence type="ECO:0000256" key="2">
    <source>
        <dbReference type="SAM" id="Phobius"/>
    </source>
</evidence>
<feature type="domain" description="CshA" evidence="4">
    <location>
        <begin position="2653"/>
        <end position="2763"/>
    </location>
</feature>
<dbReference type="Pfam" id="PF19076">
    <property type="entry name" value="CshA_repeat"/>
    <property type="match status" value="16"/>
</dbReference>
<feature type="region of interest" description="Disordered" evidence="1">
    <location>
        <begin position="57"/>
        <end position="115"/>
    </location>
</feature>
<feature type="domain" description="CshA" evidence="4">
    <location>
        <begin position="1766"/>
        <end position="1868"/>
    </location>
</feature>
<feature type="compositionally biased region" description="Polar residues" evidence="1">
    <location>
        <begin position="1201"/>
        <end position="1219"/>
    </location>
</feature>
<feature type="domain" description="CshA" evidence="4">
    <location>
        <begin position="2438"/>
        <end position="2548"/>
    </location>
</feature>
<dbReference type="NCBIfam" id="TIGR04225">
    <property type="entry name" value="CshA_fibril_rpt"/>
    <property type="match status" value="16"/>
</dbReference>
<feature type="region of interest" description="Disordered" evidence="1">
    <location>
        <begin position="2973"/>
        <end position="3051"/>
    </location>
</feature>
<evidence type="ECO:0008006" key="7">
    <source>
        <dbReference type="Google" id="ProtNLM"/>
    </source>
</evidence>
<organism evidence="5 6">
    <name type="scientific">Abiotrophia defectiva ATCC 49176</name>
    <dbReference type="NCBI Taxonomy" id="592010"/>
    <lineage>
        <taxon>Bacteria</taxon>
        <taxon>Bacillati</taxon>
        <taxon>Bacillota</taxon>
        <taxon>Bacilli</taxon>
        <taxon>Lactobacillales</taxon>
        <taxon>Aerococcaceae</taxon>
        <taxon>Abiotrophia</taxon>
    </lineage>
</organism>
<feature type="domain" description="CshA" evidence="4">
    <location>
        <begin position="1198"/>
        <end position="1310"/>
    </location>
</feature>
<feature type="region of interest" description="Disordered" evidence="1">
    <location>
        <begin position="1317"/>
        <end position="1336"/>
    </location>
</feature>